<feature type="transmembrane region" description="Helical" evidence="12">
    <location>
        <begin position="36"/>
        <end position="55"/>
    </location>
</feature>
<dbReference type="PANTHER" id="PTHR23516">
    <property type="entry name" value="SAM (S-ADENOSYL METHIONINE) TRANSPORTER"/>
    <property type="match status" value="1"/>
</dbReference>
<keyword evidence="5" id="KW-1003">Cell membrane</keyword>
<feature type="transmembrane region" description="Helical" evidence="12">
    <location>
        <begin position="231"/>
        <end position="249"/>
    </location>
</feature>
<evidence type="ECO:0000256" key="2">
    <source>
        <dbReference type="ARBA" id="ARBA00004651"/>
    </source>
</evidence>
<feature type="transmembrane region" description="Helical" evidence="12">
    <location>
        <begin position="140"/>
        <end position="157"/>
    </location>
</feature>
<feature type="transmembrane region" description="Helical" evidence="12">
    <location>
        <begin position="335"/>
        <end position="356"/>
    </location>
</feature>
<comment type="subcellular location">
    <subcellularLocation>
        <location evidence="2">Cell membrane</location>
        <topology evidence="2">Multi-pass membrane protein</topology>
    </subcellularLocation>
</comment>
<feature type="transmembrane region" description="Helical" evidence="12">
    <location>
        <begin position="294"/>
        <end position="315"/>
    </location>
</feature>
<keyword evidence="9 12" id="KW-0472">Membrane</keyword>
<feature type="transmembrane region" description="Helical" evidence="12">
    <location>
        <begin position="454"/>
        <end position="474"/>
    </location>
</feature>
<feature type="transmembrane region" description="Helical" evidence="12">
    <location>
        <begin position="169"/>
        <end position="186"/>
    </location>
</feature>
<evidence type="ECO:0000256" key="7">
    <source>
        <dbReference type="ARBA" id="ARBA00022989"/>
    </source>
</evidence>
<feature type="transmembrane region" description="Helical" evidence="12">
    <location>
        <begin position="368"/>
        <end position="387"/>
    </location>
</feature>
<dbReference type="Gene3D" id="1.20.1250.20">
    <property type="entry name" value="MFS general substrate transporter like domains"/>
    <property type="match status" value="1"/>
</dbReference>
<dbReference type="PANTHER" id="PTHR23516:SF1">
    <property type="entry name" value="MOLYBDATE-ANION TRANSPORTER"/>
    <property type="match status" value="1"/>
</dbReference>
<feature type="transmembrane region" description="Helical" evidence="12">
    <location>
        <begin position="107"/>
        <end position="128"/>
    </location>
</feature>
<protein>
    <recommendedName>
        <fullName evidence="3">Molybdate-anion transporter</fullName>
    </recommendedName>
    <alternativeName>
        <fullName evidence="10">Major facilitator superfamily domain-containing protein 5</fullName>
    </alternativeName>
    <alternativeName>
        <fullName evidence="11">Molybdate transporter 2 homolog</fullName>
    </alternativeName>
</protein>
<evidence type="ECO:0000256" key="1">
    <source>
        <dbReference type="ARBA" id="ARBA00003019"/>
    </source>
</evidence>
<reference evidence="13" key="1">
    <citation type="submission" date="2021-01" db="EMBL/GenBank/DDBJ databases">
        <authorList>
            <person name="Corre E."/>
            <person name="Pelletier E."/>
            <person name="Niang G."/>
            <person name="Scheremetjew M."/>
            <person name="Finn R."/>
            <person name="Kale V."/>
            <person name="Holt S."/>
            <person name="Cochrane G."/>
            <person name="Meng A."/>
            <person name="Brown T."/>
            <person name="Cohen L."/>
        </authorList>
    </citation>
    <scope>NUCLEOTIDE SEQUENCE</scope>
    <source>
        <strain evidence="13">CCMP1243</strain>
    </source>
</reference>
<dbReference type="AlphaFoldDB" id="A0A7S2RZF5"/>
<dbReference type="EMBL" id="HBHJ01014575">
    <property type="protein sequence ID" value="CAD9685115.1"/>
    <property type="molecule type" value="Transcribed_RNA"/>
</dbReference>
<dbReference type="GO" id="GO:0005886">
    <property type="term" value="C:plasma membrane"/>
    <property type="evidence" value="ECO:0007669"/>
    <property type="project" value="UniProtKB-SubCell"/>
</dbReference>
<dbReference type="SUPFAM" id="SSF103473">
    <property type="entry name" value="MFS general substrate transporter"/>
    <property type="match status" value="1"/>
</dbReference>
<evidence type="ECO:0000256" key="9">
    <source>
        <dbReference type="ARBA" id="ARBA00023136"/>
    </source>
</evidence>
<proteinExistence type="predicted"/>
<keyword evidence="8" id="KW-0406">Ion transport</keyword>
<evidence type="ECO:0000256" key="10">
    <source>
        <dbReference type="ARBA" id="ARBA00030646"/>
    </source>
</evidence>
<dbReference type="GO" id="GO:0015098">
    <property type="term" value="F:molybdate ion transmembrane transporter activity"/>
    <property type="evidence" value="ECO:0007669"/>
    <property type="project" value="InterPro"/>
</dbReference>
<dbReference type="Pfam" id="PF05631">
    <property type="entry name" value="MFS_5"/>
    <property type="match status" value="1"/>
</dbReference>
<dbReference type="GO" id="GO:0006811">
    <property type="term" value="P:monoatomic ion transport"/>
    <property type="evidence" value="ECO:0007669"/>
    <property type="project" value="UniProtKB-KW"/>
</dbReference>
<evidence type="ECO:0000313" key="13">
    <source>
        <dbReference type="EMBL" id="CAD9685115.1"/>
    </source>
</evidence>
<dbReference type="InterPro" id="IPR008509">
    <property type="entry name" value="MOT2/MFSD5"/>
</dbReference>
<evidence type="ECO:0000256" key="12">
    <source>
        <dbReference type="SAM" id="Phobius"/>
    </source>
</evidence>
<evidence type="ECO:0000256" key="11">
    <source>
        <dbReference type="ARBA" id="ARBA00032555"/>
    </source>
</evidence>
<evidence type="ECO:0000256" key="8">
    <source>
        <dbReference type="ARBA" id="ARBA00023065"/>
    </source>
</evidence>
<keyword evidence="6 12" id="KW-0812">Transmembrane</keyword>
<evidence type="ECO:0000256" key="6">
    <source>
        <dbReference type="ARBA" id="ARBA00022692"/>
    </source>
</evidence>
<dbReference type="InterPro" id="IPR036259">
    <property type="entry name" value="MFS_trans_sf"/>
</dbReference>
<sequence>MATPVESIGFGEEQATAADQSIDIPAVPPLSVATPYLVMLGAMVLAILAADRIIARKTPTTIVTREFKAFQQSFLHVHLCALGAEYLQDSHLFAVLLRHGHSVEDVASLYAASFTVSYLFGVVASYLPGGAAGILGGRRSACMACFILYATAALSVYHDDYGTLLLGRFLYGMGTALMHTVFDAWMRAEHMAQAFPEEWLVQTYQVSVRYTTAAAIGAGLASEVAATYGDLATPFLLSVAVCGLGLSLISRSWKGTYERLNCDCAGLATMGRSISEGIQGILALVNANPSDRSALHLVVVQACFEACIYIALFMWTPTLQASAVEHFGLGTPPPYGIIFAMLMAALMLGSHTFRLMSLSPSYRPSPETVSRTLCIMACAACLFLAIFGTSLHWWGLGAFLVFEFCVGLYYPAIGGLRGKYVPYESQSLVAQLSKSALAILVLSLLLNFSTVNSIMFLACSCLLGAAVFVLYHALQEAPPPSSLPPVMHGEA</sequence>
<comment type="function">
    <text evidence="1">Mediates high-affinity intracellular uptake of the rare oligo-element molybdenum.</text>
</comment>
<feature type="transmembrane region" description="Helical" evidence="12">
    <location>
        <begin position="428"/>
        <end position="448"/>
    </location>
</feature>
<evidence type="ECO:0000256" key="4">
    <source>
        <dbReference type="ARBA" id="ARBA00022448"/>
    </source>
</evidence>
<keyword evidence="7 12" id="KW-1133">Transmembrane helix</keyword>
<evidence type="ECO:0000256" key="3">
    <source>
        <dbReference type="ARBA" id="ARBA00021242"/>
    </source>
</evidence>
<keyword evidence="4" id="KW-0813">Transport</keyword>
<name>A0A7S2RZF5_9STRA</name>
<organism evidence="13">
    <name type="scientific">Rhizochromulina marina</name>
    <dbReference type="NCBI Taxonomy" id="1034831"/>
    <lineage>
        <taxon>Eukaryota</taxon>
        <taxon>Sar</taxon>
        <taxon>Stramenopiles</taxon>
        <taxon>Ochrophyta</taxon>
        <taxon>Dictyochophyceae</taxon>
        <taxon>Rhizochromulinales</taxon>
        <taxon>Rhizochromulina</taxon>
    </lineage>
</organism>
<accession>A0A7S2RZF5</accession>
<evidence type="ECO:0000256" key="5">
    <source>
        <dbReference type="ARBA" id="ARBA00022475"/>
    </source>
</evidence>
<gene>
    <name evidence="13" type="ORF">RMAR1173_LOCUS9568</name>
</gene>